<evidence type="ECO:0000256" key="1">
    <source>
        <dbReference type="SAM" id="MobiDB-lite"/>
    </source>
</evidence>
<dbReference type="Proteomes" id="UP000792457">
    <property type="component" value="Unassembled WGS sequence"/>
</dbReference>
<comment type="caution">
    <text evidence="2">The sequence shown here is derived from an EMBL/GenBank/DDBJ whole genome shotgun (WGS) entry which is preliminary data.</text>
</comment>
<feature type="region of interest" description="Disordered" evidence="1">
    <location>
        <begin position="91"/>
        <end position="110"/>
    </location>
</feature>
<dbReference type="EMBL" id="KZ309355">
    <property type="protein sequence ID" value="KAG8238474.1"/>
    <property type="molecule type" value="Genomic_DNA"/>
</dbReference>
<organism evidence="2 3">
    <name type="scientific">Ladona fulva</name>
    <name type="common">Scarce chaser dragonfly</name>
    <name type="synonym">Libellula fulva</name>
    <dbReference type="NCBI Taxonomy" id="123851"/>
    <lineage>
        <taxon>Eukaryota</taxon>
        <taxon>Metazoa</taxon>
        <taxon>Ecdysozoa</taxon>
        <taxon>Arthropoda</taxon>
        <taxon>Hexapoda</taxon>
        <taxon>Insecta</taxon>
        <taxon>Pterygota</taxon>
        <taxon>Palaeoptera</taxon>
        <taxon>Odonata</taxon>
        <taxon>Epiprocta</taxon>
        <taxon>Anisoptera</taxon>
        <taxon>Libelluloidea</taxon>
        <taxon>Libellulidae</taxon>
        <taxon>Ladona</taxon>
    </lineage>
</organism>
<accession>A0A8K0PCI6</accession>
<sequence length="110" mass="13164">MRPPLRLHCPHRRRIRWNPAPHRFAPRPRRCRPCGAPRRSRGSRSRCPSCRRSRCCRWPCPCWRAPWRPGAPRPSGAPPHRRLRILLRHHLSDAREQNPKNRFIRSKPAL</sequence>
<reference evidence="2" key="2">
    <citation type="submission" date="2017-10" db="EMBL/GenBank/DDBJ databases">
        <title>Ladona fulva Genome sequencing and assembly.</title>
        <authorList>
            <person name="Murali S."/>
            <person name="Richards S."/>
            <person name="Bandaranaike D."/>
            <person name="Bellair M."/>
            <person name="Blankenburg K."/>
            <person name="Chao H."/>
            <person name="Dinh H."/>
            <person name="Doddapaneni H."/>
            <person name="Dugan-Rocha S."/>
            <person name="Elkadiri S."/>
            <person name="Gnanaolivu R."/>
            <person name="Hernandez B."/>
            <person name="Skinner E."/>
            <person name="Javaid M."/>
            <person name="Lee S."/>
            <person name="Li M."/>
            <person name="Ming W."/>
            <person name="Munidasa M."/>
            <person name="Muniz J."/>
            <person name="Nguyen L."/>
            <person name="Hughes D."/>
            <person name="Osuji N."/>
            <person name="Pu L.-L."/>
            <person name="Puazo M."/>
            <person name="Qu C."/>
            <person name="Quiroz J."/>
            <person name="Raj R."/>
            <person name="Weissenberger G."/>
            <person name="Xin Y."/>
            <person name="Zou X."/>
            <person name="Han Y."/>
            <person name="Worley K."/>
            <person name="Muzny D."/>
            <person name="Gibbs R."/>
        </authorList>
    </citation>
    <scope>NUCLEOTIDE SEQUENCE</scope>
    <source>
        <strain evidence="2">Sampled in the wild</strain>
    </source>
</reference>
<keyword evidence="3" id="KW-1185">Reference proteome</keyword>
<gene>
    <name evidence="2" type="ORF">J437_LFUL016931</name>
</gene>
<protein>
    <submittedName>
        <fullName evidence="2">Uncharacterized protein</fullName>
    </submittedName>
</protein>
<reference evidence="2" key="1">
    <citation type="submission" date="2013-04" db="EMBL/GenBank/DDBJ databases">
        <authorList>
            <person name="Qu J."/>
            <person name="Murali S.C."/>
            <person name="Bandaranaike D."/>
            <person name="Bellair M."/>
            <person name="Blankenburg K."/>
            <person name="Chao H."/>
            <person name="Dinh H."/>
            <person name="Doddapaneni H."/>
            <person name="Downs B."/>
            <person name="Dugan-Rocha S."/>
            <person name="Elkadiri S."/>
            <person name="Gnanaolivu R.D."/>
            <person name="Hernandez B."/>
            <person name="Javaid M."/>
            <person name="Jayaseelan J.C."/>
            <person name="Lee S."/>
            <person name="Li M."/>
            <person name="Ming W."/>
            <person name="Munidasa M."/>
            <person name="Muniz J."/>
            <person name="Nguyen L."/>
            <person name="Ongeri F."/>
            <person name="Osuji N."/>
            <person name="Pu L.-L."/>
            <person name="Puazo M."/>
            <person name="Qu C."/>
            <person name="Quiroz J."/>
            <person name="Raj R."/>
            <person name="Weissenberger G."/>
            <person name="Xin Y."/>
            <person name="Zou X."/>
            <person name="Han Y."/>
            <person name="Richards S."/>
            <person name="Worley K."/>
            <person name="Muzny D."/>
            <person name="Gibbs R."/>
        </authorList>
    </citation>
    <scope>NUCLEOTIDE SEQUENCE</scope>
    <source>
        <strain evidence="2">Sampled in the wild</strain>
    </source>
</reference>
<dbReference type="AlphaFoldDB" id="A0A8K0PCI6"/>
<evidence type="ECO:0000313" key="2">
    <source>
        <dbReference type="EMBL" id="KAG8238474.1"/>
    </source>
</evidence>
<proteinExistence type="predicted"/>
<evidence type="ECO:0000313" key="3">
    <source>
        <dbReference type="Proteomes" id="UP000792457"/>
    </source>
</evidence>
<name>A0A8K0PCI6_LADFU</name>